<dbReference type="AlphaFoldDB" id="A0A9X2JIN2"/>
<keyword evidence="4" id="KW-1185">Reference proteome</keyword>
<gene>
    <name evidence="3" type="ORF">NG895_25525</name>
</gene>
<dbReference type="SUPFAM" id="SSF46955">
    <property type="entry name" value="Putative DNA-binding domain"/>
    <property type="match status" value="1"/>
</dbReference>
<dbReference type="InterPro" id="IPR041657">
    <property type="entry name" value="HTH_17"/>
</dbReference>
<reference evidence="3" key="1">
    <citation type="submission" date="2022-06" db="EMBL/GenBank/DDBJ databases">
        <title>Aeoliella straminimaris, a novel planctomycete from sediments.</title>
        <authorList>
            <person name="Vitorino I.R."/>
            <person name="Lage O.M."/>
        </authorList>
    </citation>
    <scope>NUCLEOTIDE SEQUENCE</scope>
    <source>
        <strain evidence="3">ICT_H6.2</strain>
    </source>
</reference>
<evidence type="ECO:0000313" key="4">
    <source>
        <dbReference type="Proteomes" id="UP001155241"/>
    </source>
</evidence>
<evidence type="ECO:0000259" key="1">
    <source>
        <dbReference type="Pfam" id="PF02607"/>
    </source>
</evidence>
<comment type="caution">
    <text evidence="3">The sequence shown here is derived from an EMBL/GenBank/DDBJ whole genome shotgun (WGS) entry which is preliminary data.</text>
</comment>
<dbReference type="InterPro" id="IPR010093">
    <property type="entry name" value="SinI_DNA-bd"/>
</dbReference>
<protein>
    <submittedName>
        <fullName evidence="3">B12-binding domain-containing protein</fullName>
    </submittedName>
</protein>
<feature type="domain" description="Helix-turn-helix" evidence="2">
    <location>
        <begin position="7"/>
        <end position="56"/>
    </location>
</feature>
<dbReference type="NCBIfam" id="TIGR01764">
    <property type="entry name" value="excise"/>
    <property type="match status" value="1"/>
</dbReference>
<dbReference type="RefSeq" id="WP_252855388.1">
    <property type="nucleotide sequence ID" value="NZ_JAMXLR010000091.1"/>
</dbReference>
<proteinExistence type="predicted"/>
<sequence>MPMQRKFTPKQVAQALGVSESSIKRWVDGGKVEAVKTAGGHRKLPLAAVVKMAREQGYQIVRPEVLGLAAEHTKVRIDQAQDPLVEALAAGDESASQAIIEPLYHAGHSMIEIADVVIAPVFHEIGYRWERGELSVYQERRACEIAVATLHNLRRMLPLPDAGAPRAIATTPDCDHSELPVRLSELVLREKGWDAKVLGIALPLEEIRAAVELNPPEIALLSVTHVDNPAGFVAEANHELLVPTKRLTKWIVGGQVFDETLQRTLDCYHFSHSMAELSDLADKYLSEFHDREKLA</sequence>
<dbReference type="SUPFAM" id="SSF52242">
    <property type="entry name" value="Cobalamin (vitamin B12)-binding domain"/>
    <property type="match status" value="1"/>
</dbReference>
<dbReference type="InterPro" id="IPR003759">
    <property type="entry name" value="Cbl-bd_cap"/>
</dbReference>
<dbReference type="GO" id="GO:0046872">
    <property type="term" value="F:metal ion binding"/>
    <property type="evidence" value="ECO:0007669"/>
    <property type="project" value="InterPro"/>
</dbReference>
<dbReference type="GO" id="GO:0031419">
    <property type="term" value="F:cobalamin binding"/>
    <property type="evidence" value="ECO:0007669"/>
    <property type="project" value="InterPro"/>
</dbReference>
<dbReference type="Gene3D" id="1.10.1660.10">
    <property type="match status" value="1"/>
</dbReference>
<dbReference type="Pfam" id="PF02607">
    <property type="entry name" value="B12-binding_2"/>
    <property type="match status" value="1"/>
</dbReference>
<dbReference type="Gene3D" id="1.10.1240.10">
    <property type="entry name" value="Methionine synthase domain"/>
    <property type="match status" value="1"/>
</dbReference>
<dbReference type="InterPro" id="IPR009061">
    <property type="entry name" value="DNA-bd_dom_put_sf"/>
</dbReference>
<dbReference type="Proteomes" id="UP001155241">
    <property type="component" value="Unassembled WGS sequence"/>
</dbReference>
<accession>A0A9X2JIN2</accession>
<feature type="domain" description="B12-binding N-terminal" evidence="1">
    <location>
        <begin position="82"/>
        <end position="146"/>
    </location>
</feature>
<evidence type="ECO:0000313" key="3">
    <source>
        <dbReference type="EMBL" id="MCO6047275.1"/>
    </source>
</evidence>
<dbReference type="GO" id="GO:0003677">
    <property type="term" value="F:DNA binding"/>
    <property type="evidence" value="ECO:0007669"/>
    <property type="project" value="InterPro"/>
</dbReference>
<organism evidence="3 4">
    <name type="scientific">Aeoliella straminimaris</name>
    <dbReference type="NCBI Taxonomy" id="2954799"/>
    <lineage>
        <taxon>Bacteria</taxon>
        <taxon>Pseudomonadati</taxon>
        <taxon>Planctomycetota</taxon>
        <taxon>Planctomycetia</taxon>
        <taxon>Pirellulales</taxon>
        <taxon>Lacipirellulaceae</taxon>
        <taxon>Aeoliella</taxon>
    </lineage>
</organism>
<dbReference type="Gene3D" id="3.40.50.280">
    <property type="entry name" value="Cobalamin-binding domain"/>
    <property type="match status" value="1"/>
</dbReference>
<dbReference type="EMBL" id="JAMXLR010000091">
    <property type="protein sequence ID" value="MCO6047275.1"/>
    <property type="molecule type" value="Genomic_DNA"/>
</dbReference>
<dbReference type="InterPro" id="IPR036594">
    <property type="entry name" value="Meth_synthase_dom"/>
</dbReference>
<dbReference type="InterPro" id="IPR036724">
    <property type="entry name" value="Cobalamin-bd_sf"/>
</dbReference>
<dbReference type="Pfam" id="PF12728">
    <property type="entry name" value="HTH_17"/>
    <property type="match status" value="1"/>
</dbReference>
<evidence type="ECO:0000259" key="2">
    <source>
        <dbReference type="Pfam" id="PF12728"/>
    </source>
</evidence>
<name>A0A9X2JIN2_9BACT</name>
<dbReference type="CDD" id="cd04762">
    <property type="entry name" value="HTH_MerR-trunc"/>
    <property type="match status" value="1"/>
</dbReference>